<protein>
    <submittedName>
        <fullName evidence="6">ATP-binding cassette domain-containing protein</fullName>
    </submittedName>
</protein>
<dbReference type="SUPFAM" id="SSF52540">
    <property type="entry name" value="P-loop containing nucleoside triphosphate hydrolases"/>
    <property type="match status" value="1"/>
</dbReference>
<dbReference type="InterPro" id="IPR050319">
    <property type="entry name" value="ABC_transp_ATP-bind"/>
</dbReference>
<sequence>MAEIDPAAPGAAAAAPLVEVTELRRVFPARDGHPELIAVDGVSFTLHAGQALALVGESGSGKTTTARCVVGLDAPDGGEVSVCGSRRDLRRARRADRRRWARETQMVFQDPYGSLDPRQTVREGLAELVAFHDAGSDRGAGRAGRAARVEELLGLVQLDERHGASRPSALSGGQRQRVAIARALVARPRLLVLDEAVAALDVSVQAQVLNLLNAIRAETGVGLLLLTHDLAVVRQITDDVLVMSGGRIVERGAVAQVLDDPQDPYTRRLIASVPRPGWRPVRAAARPLDQETP</sequence>
<organism evidence="6 7">
    <name type="scientific">Conexibacter stalactiti</name>
    <dbReference type="NCBI Taxonomy" id="1940611"/>
    <lineage>
        <taxon>Bacteria</taxon>
        <taxon>Bacillati</taxon>
        <taxon>Actinomycetota</taxon>
        <taxon>Thermoleophilia</taxon>
        <taxon>Solirubrobacterales</taxon>
        <taxon>Conexibacteraceae</taxon>
        <taxon>Conexibacter</taxon>
    </lineage>
</organism>
<gene>
    <name evidence="6" type="ORF">R7226_03575</name>
</gene>
<evidence type="ECO:0000256" key="2">
    <source>
        <dbReference type="ARBA" id="ARBA00022448"/>
    </source>
</evidence>
<keyword evidence="3" id="KW-0547">Nucleotide-binding</keyword>
<dbReference type="PANTHER" id="PTHR43776:SF7">
    <property type="entry name" value="D,D-DIPEPTIDE TRANSPORT ATP-BINDING PROTEIN DDPF-RELATED"/>
    <property type="match status" value="1"/>
</dbReference>
<dbReference type="Gene3D" id="3.40.50.300">
    <property type="entry name" value="P-loop containing nucleotide triphosphate hydrolases"/>
    <property type="match status" value="1"/>
</dbReference>
<dbReference type="PANTHER" id="PTHR43776">
    <property type="entry name" value="TRANSPORT ATP-BINDING PROTEIN"/>
    <property type="match status" value="1"/>
</dbReference>
<evidence type="ECO:0000256" key="3">
    <source>
        <dbReference type="ARBA" id="ARBA00022741"/>
    </source>
</evidence>
<evidence type="ECO:0000313" key="7">
    <source>
        <dbReference type="Proteomes" id="UP001284601"/>
    </source>
</evidence>
<dbReference type="SMART" id="SM00382">
    <property type="entry name" value="AAA"/>
    <property type="match status" value="1"/>
</dbReference>
<accession>A0ABU4HJA9</accession>
<dbReference type="InterPro" id="IPR003439">
    <property type="entry name" value="ABC_transporter-like_ATP-bd"/>
</dbReference>
<name>A0ABU4HJA9_9ACTN</name>
<dbReference type="Pfam" id="PF00005">
    <property type="entry name" value="ABC_tran"/>
    <property type="match status" value="1"/>
</dbReference>
<keyword evidence="2" id="KW-0813">Transport</keyword>
<evidence type="ECO:0000313" key="6">
    <source>
        <dbReference type="EMBL" id="MDW5593402.1"/>
    </source>
</evidence>
<evidence type="ECO:0000259" key="5">
    <source>
        <dbReference type="PROSITE" id="PS50893"/>
    </source>
</evidence>
<proteinExistence type="inferred from homology"/>
<dbReference type="EMBL" id="JAWSTH010000005">
    <property type="protein sequence ID" value="MDW5593402.1"/>
    <property type="molecule type" value="Genomic_DNA"/>
</dbReference>
<dbReference type="PROSITE" id="PS00211">
    <property type="entry name" value="ABC_TRANSPORTER_1"/>
    <property type="match status" value="1"/>
</dbReference>
<evidence type="ECO:0000256" key="1">
    <source>
        <dbReference type="ARBA" id="ARBA00005417"/>
    </source>
</evidence>
<keyword evidence="7" id="KW-1185">Reference proteome</keyword>
<keyword evidence="4 6" id="KW-0067">ATP-binding</keyword>
<comment type="caution">
    <text evidence="6">The sequence shown here is derived from an EMBL/GenBank/DDBJ whole genome shotgun (WGS) entry which is preliminary data.</text>
</comment>
<reference evidence="7" key="1">
    <citation type="submission" date="2023-07" db="EMBL/GenBank/DDBJ databases">
        <title>Conexibacter stalactiti sp. nov., isolated from stalactites in a lava cave and emended description of the genus Conexibacter.</title>
        <authorList>
            <person name="Lee S.D."/>
        </authorList>
    </citation>
    <scope>NUCLEOTIDE SEQUENCE [LARGE SCALE GENOMIC DNA]</scope>
    <source>
        <strain evidence="7">KCTC 39840</strain>
    </source>
</reference>
<reference evidence="6 7" key="2">
    <citation type="submission" date="2023-10" db="EMBL/GenBank/DDBJ databases">
        <authorList>
            <person name="Han X.F."/>
        </authorList>
    </citation>
    <scope>NUCLEOTIDE SEQUENCE [LARGE SCALE GENOMIC DNA]</scope>
    <source>
        <strain evidence="6 7">KCTC 39840</strain>
    </source>
</reference>
<dbReference type="InterPro" id="IPR003593">
    <property type="entry name" value="AAA+_ATPase"/>
</dbReference>
<dbReference type="Proteomes" id="UP001284601">
    <property type="component" value="Unassembled WGS sequence"/>
</dbReference>
<dbReference type="PROSITE" id="PS50893">
    <property type="entry name" value="ABC_TRANSPORTER_2"/>
    <property type="match status" value="1"/>
</dbReference>
<feature type="domain" description="ABC transporter" evidence="5">
    <location>
        <begin position="18"/>
        <end position="270"/>
    </location>
</feature>
<comment type="similarity">
    <text evidence="1">Belongs to the ABC transporter superfamily.</text>
</comment>
<dbReference type="InterPro" id="IPR027417">
    <property type="entry name" value="P-loop_NTPase"/>
</dbReference>
<evidence type="ECO:0000256" key="4">
    <source>
        <dbReference type="ARBA" id="ARBA00022840"/>
    </source>
</evidence>
<dbReference type="InterPro" id="IPR017871">
    <property type="entry name" value="ABC_transporter-like_CS"/>
</dbReference>
<dbReference type="GO" id="GO:0005524">
    <property type="term" value="F:ATP binding"/>
    <property type="evidence" value="ECO:0007669"/>
    <property type="project" value="UniProtKB-KW"/>
</dbReference>
<dbReference type="RefSeq" id="WP_318595663.1">
    <property type="nucleotide sequence ID" value="NZ_JAWSTH010000005.1"/>
</dbReference>
<dbReference type="CDD" id="cd03257">
    <property type="entry name" value="ABC_NikE_OppD_transporters"/>
    <property type="match status" value="1"/>
</dbReference>